<protein>
    <recommendedName>
        <fullName evidence="1">Domain of unknown function at the cortex 1 domain-containing protein</fullName>
    </recommendedName>
</protein>
<organism evidence="2 3">
    <name type="scientific">Malassezia nana</name>
    <dbReference type="NCBI Taxonomy" id="180528"/>
    <lineage>
        <taxon>Eukaryota</taxon>
        <taxon>Fungi</taxon>
        <taxon>Dikarya</taxon>
        <taxon>Basidiomycota</taxon>
        <taxon>Ustilaginomycotina</taxon>
        <taxon>Malasseziomycetes</taxon>
        <taxon>Malasseziales</taxon>
        <taxon>Malasseziaceae</taxon>
        <taxon>Malassezia</taxon>
    </lineage>
</organism>
<dbReference type="EMBL" id="CP119895">
    <property type="protein sequence ID" value="WFD27263.1"/>
    <property type="molecule type" value="Genomic_DNA"/>
</dbReference>
<dbReference type="Proteomes" id="UP001213623">
    <property type="component" value="Chromosome 4"/>
</dbReference>
<gene>
    <name evidence="2" type="ORF">MNAN1_002259</name>
</gene>
<dbReference type="PANTHER" id="PTHR34826">
    <property type="entry name" value="UPF0590 PROTEIN C409.17C"/>
    <property type="match status" value="1"/>
</dbReference>
<feature type="domain" description="Domain of unknown function at the cortex 1" evidence="1">
    <location>
        <begin position="4"/>
        <end position="255"/>
    </location>
</feature>
<sequence>MPPRLRITAGPDVDHLARVVVNGEECMVIDTEAFQGRLMVRVKDFVGDTEDAAHKSSASYFEHPYGSSMTYSIQVQGRFLDGVHCDNLVFGNTFDEPIRDNLPYGTSLALRFLSAIDPNLKHDLYADNPWAFSPLLATMYRIQACRLGHIDENTDASAQECFDREDWPVFPSCKAEDDYVYDDITPLFYSLDEEKKPVLDANLEVEEGVVQKMNEKSNAQAPHYRAHWVGQVQNRKNIKLTREDVLTFDFCNGYVRGAC</sequence>
<dbReference type="Pfam" id="PF08588">
    <property type="entry name" value="Duc1"/>
    <property type="match status" value="1"/>
</dbReference>
<dbReference type="PANTHER" id="PTHR34826:SF2">
    <property type="entry name" value="UPF0590 PROTEIN C409.17C"/>
    <property type="match status" value="1"/>
</dbReference>
<dbReference type="InterPro" id="IPR013897">
    <property type="entry name" value="Duc1"/>
</dbReference>
<evidence type="ECO:0000259" key="1">
    <source>
        <dbReference type="Pfam" id="PF08588"/>
    </source>
</evidence>
<accession>A0AAF0J3V0</accession>
<proteinExistence type="predicted"/>
<dbReference type="AlphaFoldDB" id="A0AAF0J3V0"/>
<reference evidence="2" key="1">
    <citation type="submission" date="2023-03" db="EMBL/GenBank/DDBJ databases">
        <title>Mating type loci evolution in Malassezia.</title>
        <authorList>
            <person name="Coelho M.A."/>
        </authorList>
    </citation>
    <scope>NUCLEOTIDE SEQUENCE</scope>
    <source>
        <strain evidence="2">CBS 9557</strain>
    </source>
</reference>
<name>A0AAF0J3V0_9BASI</name>
<evidence type="ECO:0000313" key="3">
    <source>
        <dbReference type="Proteomes" id="UP001213623"/>
    </source>
</evidence>
<evidence type="ECO:0000313" key="2">
    <source>
        <dbReference type="EMBL" id="WFD27263.1"/>
    </source>
</evidence>
<keyword evidence="3" id="KW-1185">Reference proteome</keyword>